<proteinExistence type="predicted"/>
<dbReference type="Proteomes" id="UP001564626">
    <property type="component" value="Unassembled WGS sequence"/>
</dbReference>
<name>A0ABV4CEN0_9PSEU</name>
<dbReference type="Pfam" id="PF20118">
    <property type="entry name" value="DUF6508"/>
    <property type="match status" value="1"/>
</dbReference>
<sequence length="150" mass="15960">MVADLSSQDFLAALERAPRSLAAQFVAAAEELERAVAEEASLVEWVPLERQANGVVQVGWFRYSDTAFGVLGKAARLLDSAGIDSDRVRDLPRSAADVRNTALPDVAAFLVTIMHGERIADGLVASCLENGSLVAAASRLKEAVLPLVRS</sequence>
<comment type="caution">
    <text evidence="1">The sequence shown here is derived from an EMBL/GenBank/DDBJ whole genome shotgun (WGS) entry which is preliminary data.</text>
</comment>
<dbReference type="InterPro" id="IPR045425">
    <property type="entry name" value="DUF6508"/>
</dbReference>
<dbReference type="EMBL" id="JBGEHV010000004">
    <property type="protein sequence ID" value="MEY8038482.1"/>
    <property type="molecule type" value="Genomic_DNA"/>
</dbReference>
<evidence type="ECO:0000313" key="1">
    <source>
        <dbReference type="EMBL" id="MEY8038482.1"/>
    </source>
</evidence>
<dbReference type="RefSeq" id="WP_345367927.1">
    <property type="nucleotide sequence ID" value="NZ_BAABII010000020.1"/>
</dbReference>
<keyword evidence="2" id="KW-1185">Reference proteome</keyword>
<protein>
    <submittedName>
        <fullName evidence="1">DUF6508 domain-containing protein</fullName>
    </submittedName>
</protein>
<gene>
    <name evidence="1" type="ORF">AB8O55_03670</name>
</gene>
<organism evidence="1 2">
    <name type="scientific">Saccharopolyspora cebuensis</name>
    <dbReference type="NCBI Taxonomy" id="418759"/>
    <lineage>
        <taxon>Bacteria</taxon>
        <taxon>Bacillati</taxon>
        <taxon>Actinomycetota</taxon>
        <taxon>Actinomycetes</taxon>
        <taxon>Pseudonocardiales</taxon>
        <taxon>Pseudonocardiaceae</taxon>
        <taxon>Saccharopolyspora</taxon>
    </lineage>
</organism>
<evidence type="ECO:0000313" key="2">
    <source>
        <dbReference type="Proteomes" id="UP001564626"/>
    </source>
</evidence>
<accession>A0ABV4CEN0</accession>
<reference evidence="1 2" key="1">
    <citation type="submission" date="2024-08" db="EMBL/GenBank/DDBJ databases">
        <title>Genome mining of Saccharopolyspora cebuensis PGLac3 from Nigerian medicinal plant.</title>
        <authorList>
            <person name="Ezeobiora C.E."/>
            <person name="Igbokwe N.H."/>
            <person name="Amin D.H."/>
            <person name="Mendie U.E."/>
        </authorList>
    </citation>
    <scope>NUCLEOTIDE SEQUENCE [LARGE SCALE GENOMIC DNA]</scope>
    <source>
        <strain evidence="1 2">PGLac3</strain>
    </source>
</reference>